<keyword evidence="2" id="KW-1185">Reference proteome</keyword>
<dbReference type="Proteomes" id="UP000192674">
    <property type="component" value="Unassembled WGS sequence"/>
</dbReference>
<evidence type="ECO:0000313" key="1">
    <source>
        <dbReference type="EMBL" id="SMD27353.1"/>
    </source>
</evidence>
<name>A0A1W2FZS0_KIBAR</name>
<sequence>MYEHYIRTPDKLVDRSLKRFTQPLRPKRMHCPSARAIGGEAADLRRHGELS</sequence>
<organism evidence="1 2">
    <name type="scientific">Kibdelosporangium aridum</name>
    <dbReference type="NCBI Taxonomy" id="2030"/>
    <lineage>
        <taxon>Bacteria</taxon>
        <taxon>Bacillati</taxon>
        <taxon>Actinomycetota</taxon>
        <taxon>Actinomycetes</taxon>
        <taxon>Pseudonocardiales</taxon>
        <taxon>Pseudonocardiaceae</taxon>
        <taxon>Kibdelosporangium</taxon>
    </lineage>
</organism>
<accession>A0A1W2FZS0</accession>
<dbReference type="AlphaFoldDB" id="A0A1W2FZS0"/>
<dbReference type="EMBL" id="FWXV01000023">
    <property type="protein sequence ID" value="SMD27353.1"/>
    <property type="molecule type" value="Genomic_DNA"/>
</dbReference>
<evidence type="ECO:0000313" key="2">
    <source>
        <dbReference type="Proteomes" id="UP000192674"/>
    </source>
</evidence>
<reference evidence="1 2" key="1">
    <citation type="submission" date="2017-04" db="EMBL/GenBank/DDBJ databases">
        <authorList>
            <person name="Afonso C.L."/>
            <person name="Miller P.J."/>
            <person name="Scott M.A."/>
            <person name="Spackman E."/>
            <person name="Goraichik I."/>
            <person name="Dimitrov K.M."/>
            <person name="Suarez D.L."/>
            <person name="Swayne D.E."/>
        </authorList>
    </citation>
    <scope>NUCLEOTIDE SEQUENCE [LARGE SCALE GENOMIC DNA]</scope>
    <source>
        <strain evidence="1 2">DSM 43828</strain>
    </source>
</reference>
<gene>
    <name evidence="1" type="ORF">SAMN05661093_10956</name>
</gene>
<proteinExistence type="predicted"/>
<protein>
    <submittedName>
        <fullName evidence="1">Uncharacterized protein</fullName>
    </submittedName>
</protein>